<dbReference type="EMBL" id="JAZDWU010000004">
    <property type="protein sequence ID" value="KAL0006071.1"/>
    <property type="molecule type" value="Genomic_DNA"/>
</dbReference>
<sequence>MPQGLLIRKGGEKGGICFYPSTHTPTRDERLLEHGLGLLKTNGLNISNSLCLIKVDQKVIEFLNCVPLLQRLPGSSLKKIAEVVFVKRYYPGEYVVHEGGSADEVYFVRDGEAEAVESVAADEESCPEFQLKRYDYFGYGP</sequence>
<comment type="caution">
    <text evidence="3">The sequence shown here is derived from an EMBL/GenBank/DDBJ whole genome shotgun (WGS) entry which is preliminary data.</text>
</comment>
<accession>A0AAW2D6U7</accession>
<dbReference type="CDD" id="cd00038">
    <property type="entry name" value="CAP_ED"/>
    <property type="match status" value="1"/>
</dbReference>
<dbReference type="Proteomes" id="UP001459277">
    <property type="component" value="Unassembled WGS sequence"/>
</dbReference>
<proteinExistence type="predicted"/>
<evidence type="ECO:0000259" key="1">
    <source>
        <dbReference type="PROSITE" id="PS50042"/>
    </source>
</evidence>
<evidence type="ECO:0000313" key="3">
    <source>
        <dbReference type="EMBL" id="KAL0006071.1"/>
    </source>
</evidence>
<protein>
    <recommendedName>
        <fullName evidence="1">Cyclic nucleotide-binding domain-containing protein</fullName>
    </recommendedName>
</protein>
<dbReference type="InterPro" id="IPR018490">
    <property type="entry name" value="cNMP-bd_dom_sf"/>
</dbReference>
<gene>
    <name evidence="2" type="ORF">SO802_013622</name>
    <name evidence="3" type="ORF">SO802_013632</name>
</gene>
<feature type="domain" description="Cyclic nucleotide-binding" evidence="1">
    <location>
        <begin position="68"/>
        <end position="138"/>
    </location>
</feature>
<dbReference type="Gene3D" id="2.60.120.10">
    <property type="entry name" value="Jelly Rolls"/>
    <property type="match status" value="1"/>
</dbReference>
<keyword evidence="4" id="KW-1185">Reference proteome</keyword>
<dbReference type="PROSITE" id="PS50042">
    <property type="entry name" value="CNMP_BINDING_3"/>
    <property type="match status" value="1"/>
</dbReference>
<name>A0AAW2D6U7_9ROSI</name>
<dbReference type="AlphaFoldDB" id="A0AAW2D6U7"/>
<dbReference type="InterPro" id="IPR000595">
    <property type="entry name" value="cNMP-bd_dom"/>
</dbReference>
<evidence type="ECO:0000313" key="2">
    <source>
        <dbReference type="EMBL" id="KAL0006061.1"/>
    </source>
</evidence>
<evidence type="ECO:0000313" key="4">
    <source>
        <dbReference type="Proteomes" id="UP001459277"/>
    </source>
</evidence>
<organism evidence="3 4">
    <name type="scientific">Lithocarpus litseifolius</name>
    <dbReference type="NCBI Taxonomy" id="425828"/>
    <lineage>
        <taxon>Eukaryota</taxon>
        <taxon>Viridiplantae</taxon>
        <taxon>Streptophyta</taxon>
        <taxon>Embryophyta</taxon>
        <taxon>Tracheophyta</taxon>
        <taxon>Spermatophyta</taxon>
        <taxon>Magnoliopsida</taxon>
        <taxon>eudicotyledons</taxon>
        <taxon>Gunneridae</taxon>
        <taxon>Pentapetalae</taxon>
        <taxon>rosids</taxon>
        <taxon>fabids</taxon>
        <taxon>Fagales</taxon>
        <taxon>Fagaceae</taxon>
        <taxon>Lithocarpus</taxon>
    </lineage>
</organism>
<dbReference type="SUPFAM" id="SSF51206">
    <property type="entry name" value="cAMP-binding domain-like"/>
    <property type="match status" value="1"/>
</dbReference>
<dbReference type="EMBL" id="JAZDWU010000004">
    <property type="protein sequence ID" value="KAL0006061.1"/>
    <property type="molecule type" value="Genomic_DNA"/>
</dbReference>
<reference evidence="3 4" key="1">
    <citation type="submission" date="2024-01" db="EMBL/GenBank/DDBJ databases">
        <title>A telomere-to-telomere, gap-free genome of sweet tea (Lithocarpus litseifolius).</title>
        <authorList>
            <person name="Zhou J."/>
        </authorList>
    </citation>
    <scope>NUCLEOTIDE SEQUENCE [LARGE SCALE GENOMIC DNA]</scope>
    <source>
        <strain evidence="3">Zhou-2022a</strain>
        <tissue evidence="3">Leaf</tissue>
    </source>
</reference>
<dbReference type="InterPro" id="IPR014710">
    <property type="entry name" value="RmlC-like_jellyroll"/>
</dbReference>